<evidence type="ECO:0000313" key="3">
    <source>
        <dbReference type="Proteomes" id="UP000285462"/>
    </source>
</evidence>
<feature type="transmembrane region" description="Helical" evidence="1">
    <location>
        <begin position="323"/>
        <end position="344"/>
    </location>
</feature>
<feature type="transmembrane region" description="Helical" evidence="1">
    <location>
        <begin position="288"/>
        <end position="311"/>
    </location>
</feature>
<feature type="transmembrane region" description="Helical" evidence="1">
    <location>
        <begin position="101"/>
        <end position="121"/>
    </location>
</feature>
<name>A0A412K769_BIFAD</name>
<feature type="transmembrane region" description="Helical" evidence="1">
    <location>
        <begin position="30"/>
        <end position="53"/>
    </location>
</feature>
<organism evidence="2 3">
    <name type="scientific">Bifidobacterium adolescentis</name>
    <dbReference type="NCBI Taxonomy" id="1680"/>
    <lineage>
        <taxon>Bacteria</taxon>
        <taxon>Bacillati</taxon>
        <taxon>Actinomycetota</taxon>
        <taxon>Actinomycetes</taxon>
        <taxon>Bifidobacteriales</taxon>
        <taxon>Bifidobacteriaceae</taxon>
        <taxon>Bifidobacterium</taxon>
    </lineage>
</organism>
<keyword evidence="1" id="KW-0472">Membrane</keyword>
<feature type="transmembrane region" description="Helical" evidence="1">
    <location>
        <begin position="6"/>
        <end position="23"/>
    </location>
</feature>
<keyword evidence="1" id="KW-0812">Transmembrane</keyword>
<dbReference type="AlphaFoldDB" id="A0A412K769"/>
<dbReference type="NCBIfam" id="TIGR04370">
    <property type="entry name" value="glyco_rpt_poly"/>
    <property type="match status" value="1"/>
</dbReference>
<evidence type="ECO:0000256" key="1">
    <source>
        <dbReference type="SAM" id="Phobius"/>
    </source>
</evidence>
<feature type="transmembrane region" description="Helical" evidence="1">
    <location>
        <begin position="231"/>
        <end position="249"/>
    </location>
</feature>
<accession>A0A412K769</accession>
<protein>
    <submittedName>
        <fullName evidence="2">Oligosaccharide repeat unit polymerase</fullName>
    </submittedName>
</protein>
<dbReference type="EMBL" id="QRVT01000005">
    <property type="protein sequence ID" value="RGS64292.1"/>
    <property type="molecule type" value="Genomic_DNA"/>
</dbReference>
<comment type="caution">
    <text evidence="2">The sequence shown here is derived from an EMBL/GenBank/DDBJ whole genome shotgun (WGS) entry which is preliminary data.</text>
</comment>
<keyword evidence="1" id="KW-1133">Transmembrane helix</keyword>
<sequence length="434" mass="49813">MDNMIVLINLSFIGLITLDFLINRYVCSPVFLFSTLWMLICNLASMQLFGLSFNFENTINIFFVGVISFSIGAIFIELLSTKKPRFTQKETIRDNTVKLNFTFLNLLLALVIIGTVGQLFLSVRALMRGTSYLDIHSNLLGYNVSSDEGESSFFQIFNSYFCGPARFVLLPVAMICWIKKIKKRFSFLTFLCFLISIIASGGRIGIIYAIVQGIAVGLFYRIKITRKIRRRLFFCILICAIGLFFLTVLRSNGVLRTAYFYFAIPAGLFQKYSQVINNANFCSYGTAFLYPVFFVLNSVLSIFGIHSDFLTNLIYYVGYPQDVWVGSLAPNTSFNAFASLFYYFYMDGRVFGVIFESCLFGILSGFIFKKAIRERNENFFLWYLLIIQSIVGSFMIWQLGSTKLWVTFFMLAIAQISFKHEPIRIKKRNTFSLF</sequence>
<feature type="transmembrane region" description="Helical" evidence="1">
    <location>
        <begin position="185"/>
        <end position="200"/>
    </location>
</feature>
<proteinExistence type="predicted"/>
<feature type="transmembrane region" description="Helical" evidence="1">
    <location>
        <begin position="59"/>
        <end position="80"/>
    </location>
</feature>
<gene>
    <name evidence="2" type="ORF">DWX79_08215</name>
</gene>
<reference evidence="2 3" key="1">
    <citation type="submission" date="2018-08" db="EMBL/GenBank/DDBJ databases">
        <title>A genome reference for cultivated species of the human gut microbiota.</title>
        <authorList>
            <person name="Zou Y."/>
            <person name="Xue W."/>
            <person name="Luo G."/>
        </authorList>
    </citation>
    <scope>NUCLEOTIDE SEQUENCE [LARGE SCALE GENOMIC DNA]</scope>
    <source>
        <strain evidence="2 3">AF21-27</strain>
    </source>
</reference>
<feature type="transmembrane region" description="Helical" evidence="1">
    <location>
        <begin position="350"/>
        <end position="368"/>
    </location>
</feature>
<feature type="transmembrane region" description="Helical" evidence="1">
    <location>
        <begin position="206"/>
        <end position="224"/>
    </location>
</feature>
<evidence type="ECO:0000313" key="2">
    <source>
        <dbReference type="EMBL" id="RGS64292.1"/>
    </source>
</evidence>
<dbReference type="Proteomes" id="UP000285462">
    <property type="component" value="Unassembled WGS sequence"/>
</dbReference>
<feature type="transmembrane region" description="Helical" evidence="1">
    <location>
        <begin position="157"/>
        <end position="178"/>
    </location>
</feature>
<feature type="transmembrane region" description="Helical" evidence="1">
    <location>
        <begin position="380"/>
        <end position="397"/>
    </location>
</feature>